<reference evidence="2" key="1">
    <citation type="submission" date="2023-07" db="EMBL/GenBank/DDBJ databases">
        <title>Gilvimarinus algae sp. nov., isolated from the surface of Kelp.</title>
        <authorList>
            <person name="Sun Y.Y."/>
            <person name="Gong Y."/>
            <person name="Du Z.J."/>
        </authorList>
    </citation>
    <scope>NUCLEOTIDE SEQUENCE</scope>
    <source>
        <strain evidence="2">SDUM040014</strain>
    </source>
</reference>
<protein>
    <recommendedName>
        <fullName evidence="4">SMODS and SLOG-associating 2TM effector domain-containing protein</fullName>
    </recommendedName>
</protein>
<proteinExistence type="predicted"/>
<keyword evidence="1" id="KW-0472">Membrane</keyword>
<feature type="transmembrane region" description="Helical" evidence="1">
    <location>
        <begin position="30"/>
        <end position="49"/>
    </location>
</feature>
<dbReference type="EMBL" id="JAULRT010000032">
    <property type="protein sequence ID" value="MDO3381068.1"/>
    <property type="molecule type" value="Genomic_DNA"/>
</dbReference>
<keyword evidence="1" id="KW-0812">Transmembrane</keyword>
<accession>A0ABT8TCH0</accession>
<sequence>MEKLNEDRKIKLLQHPVFIKHEPGTRIVKAQLLFFSLSAIALLISDLDIGPNSSILGINLVDLEKSDILWLLFSIIIYQLSHFFWISIESFSEWRVRQTALDTGGWDGGGDRITEEDLTLKVRNTSIYRFLIRGLLYDAEKIKESANALGTKSDKELKQIQTSLDNILELLRTPRLDDALWRFDHWFLMLCKMQNYRWLMFEFLIPIALGVFALSLIIQSST</sequence>
<name>A0ABT8TCH0_9GAMM</name>
<dbReference type="Proteomes" id="UP001168380">
    <property type="component" value="Unassembled WGS sequence"/>
</dbReference>
<dbReference type="RefSeq" id="WP_302711192.1">
    <property type="nucleotide sequence ID" value="NZ_JAULRT010000032.1"/>
</dbReference>
<keyword evidence="1" id="KW-1133">Transmembrane helix</keyword>
<evidence type="ECO:0008006" key="4">
    <source>
        <dbReference type="Google" id="ProtNLM"/>
    </source>
</evidence>
<evidence type="ECO:0000313" key="3">
    <source>
        <dbReference type="Proteomes" id="UP001168380"/>
    </source>
</evidence>
<feature type="transmembrane region" description="Helical" evidence="1">
    <location>
        <begin position="69"/>
        <end position="88"/>
    </location>
</feature>
<evidence type="ECO:0000256" key="1">
    <source>
        <dbReference type="SAM" id="Phobius"/>
    </source>
</evidence>
<keyword evidence="3" id="KW-1185">Reference proteome</keyword>
<organism evidence="2 3">
    <name type="scientific">Gilvimarinus algae</name>
    <dbReference type="NCBI Taxonomy" id="3058037"/>
    <lineage>
        <taxon>Bacteria</taxon>
        <taxon>Pseudomonadati</taxon>
        <taxon>Pseudomonadota</taxon>
        <taxon>Gammaproteobacteria</taxon>
        <taxon>Cellvibrionales</taxon>
        <taxon>Cellvibrionaceae</taxon>
        <taxon>Gilvimarinus</taxon>
    </lineage>
</organism>
<feature type="transmembrane region" description="Helical" evidence="1">
    <location>
        <begin position="198"/>
        <end position="218"/>
    </location>
</feature>
<evidence type="ECO:0000313" key="2">
    <source>
        <dbReference type="EMBL" id="MDO3381068.1"/>
    </source>
</evidence>
<comment type="caution">
    <text evidence="2">The sequence shown here is derived from an EMBL/GenBank/DDBJ whole genome shotgun (WGS) entry which is preliminary data.</text>
</comment>
<gene>
    <name evidence="2" type="ORF">QWI16_02710</name>
</gene>